<protein>
    <recommendedName>
        <fullName evidence="4 7">Flagellar hook-associated protein 1</fullName>
        <shortName evidence="7">HAP1</shortName>
    </recommendedName>
</protein>
<dbReference type="Pfam" id="PF00460">
    <property type="entry name" value="Flg_bb_rod"/>
    <property type="match status" value="1"/>
</dbReference>
<dbReference type="InterPro" id="IPR001444">
    <property type="entry name" value="Flag_bb_rod_N"/>
</dbReference>
<feature type="domain" description="Flagellar hook-associated protein FlgK helical" evidence="11">
    <location>
        <begin position="93"/>
        <end position="321"/>
    </location>
</feature>
<dbReference type="InterPro" id="IPR049119">
    <property type="entry name" value="FlgK_D2-like"/>
</dbReference>
<comment type="similarity">
    <text evidence="3 7">Belongs to the flagella basal body rod proteins family.</text>
</comment>
<dbReference type="PRINTS" id="PR01005">
    <property type="entry name" value="FLGHOOKAP1"/>
</dbReference>
<dbReference type="Pfam" id="PF22638">
    <property type="entry name" value="FlgK_D1"/>
    <property type="match status" value="1"/>
</dbReference>
<dbReference type="InterPro" id="IPR002371">
    <property type="entry name" value="FlgK"/>
</dbReference>
<keyword evidence="12" id="KW-0966">Cell projection</keyword>
<keyword evidence="6 7" id="KW-0975">Bacterial flagellum</keyword>
<dbReference type="InterPro" id="IPR053927">
    <property type="entry name" value="FlgK_helical"/>
</dbReference>
<evidence type="ECO:0000256" key="6">
    <source>
        <dbReference type="ARBA" id="ARBA00023143"/>
    </source>
</evidence>
<evidence type="ECO:0000256" key="1">
    <source>
        <dbReference type="ARBA" id="ARBA00004365"/>
    </source>
</evidence>
<dbReference type="Proteomes" id="UP001597044">
    <property type="component" value="Unassembled WGS sequence"/>
</dbReference>
<dbReference type="NCBIfam" id="TIGR02492">
    <property type="entry name" value="flgK_ends"/>
    <property type="match status" value="1"/>
</dbReference>
<evidence type="ECO:0000259" key="10">
    <source>
        <dbReference type="Pfam" id="PF21158"/>
    </source>
</evidence>
<keyword evidence="12" id="KW-0969">Cilium</keyword>
<accession>A0ABW3HHK1</accession>
<evidence type="ECO:0000259" key="9">
    <source>
        <dbReference type="Pfam" id="PF06429"/>
    </source>
</evidence>
<keyword evidence="5 7" id="KW-0964">Secreted</keyword>
<evidence type="ECO:0000313" key="12">
    <source>
        <dbReference type="EMBL" id="MFD0949476.1"/>
    </source>
</evidence>
<evidence type="ECO:0000256" key="5">
    <source>
        <dbReference type="ARBA" id="ARBA00022525"/>
    </source>
</evidence>
<dbReference type="EMBL" id="JBHTIT010000001">
    <property type="protein sequence ID" value="MFD0949476.1"/>
    <property type="molecule type" value="Genomic_DNA"/>
</dbReference>
<sequence length="544" mass="56905">MTDMLGSALSGLTAYQRALSTTSHNIANANTDGYSRQTVSLSSRTPEQLGSLTLGSGVQLSSVQRAYDQYAVTQQRSTTASYNQQQTLHALSSRMDNLLSDSEQGLSPALSKFYDSIQAASTDPSSLAARRELLANGSTLAARFQGIDNEFAGINEEINNRISASVNEVNGLSKRIADLNMTISRTVGQGGQPNDLLDQRDAALLELNQIVRVSTLEQKDGSMSVFVGNGQPLVLGSKPNTLQVTTNRFDPTRAEISFAGQGEISGSIEGGSLGGAMAFRDDVLTPARNQLGLLANQMASAFNEQHAQGTDLRGDVGGDFFSIAAIEPQVSRNNTGNATLAVTVSDSFALTGDAYVLRQTDTGWQLRNDVNNQVISLTGDGSAANPLSAQGFSMVVSGNAATNDEFLITPTGLSARSVAVAITDPAKIAAAGNDASAGPGDNRNMLAMAGLESRKILTNGSATLSDGVQAMLGKVAATTRSAQVGAASQGTLLAQATARRDEVSGVNLDEEAANLLRFQQAYQASAQVASVANSLFQTMINAFR</sequence>
<dbReference type="PANTHER" id="PTHR30033">
    <property type="entry name" value="FLAGELLAR HOOK-ASSOCIATED PROTEIN 1"/>
    <property type="match status" value="1"/>
</dbReference>
<gene>
    <name evidence="7 12" type="primary">flgK</name>
    <name evidence="12" type="ORF">ACFQ0F_03570</name>
</gene>
<feature type="domain" description="Flagellar basal body rod protein N-terminal" evidence="8">
    <location>
        <begin position="7"/>
        <end position="34"/>
    </location>
</feature>
<dbReference type="Pfam" id="PF06429">
    <property type="entry name" value="Flg_bbr_C"/>
    <property type="match status" value="1"/>
</dbReference>
<organism evidence="12 13">
    <name type="scientific">Paraperlucidibaca wandonensis</name>
    <dbReference type="NCBI Taxonomy" id="1268273"/>
    <lineage>
        <taxon>Bacteria</taxon>
        <taxon>Pseudomonadati</taxon>
        <taxon>Pseudomonadota</taxon>
        <taxon>Gammaproteobacteria</taxon>
        <taxon>Moraxellales</taxon>
        <taxon>Moraxellaceae</taxon>
        <taxon>Paraperlucidibaca</taxon>
    </lineage>
</organism>
<reference evidence="13" key="1">
    <citation type="journal article" date="2019" name="Int. J. Syst. Evol. Microbiol.">
        <title>The Global Catalogue of Microorganisms (GCM) 10K type strain sequencing project: providing services to taxonomists for standard genome sequencing and annotation.</title>
        <authorList>
            <consortium name="The Broad Institute Genomics Platform"/>
            <consortium name="The Broad Institute Genome Sequencing Center for Infectious Disease"/>
            <person name="Wu L."/>
            <person name="Ma J."/>
        </authorList>
    </citation>
    <scope>NUCLEOTIDE SEQUENCE [LARGE SCALE GENOMIC DNA]</scope>
    <source>
        <strain evidence="13">CCUG 63419</strain>
    </source>
</reference>
<keyword evidence="13" id="KW-1185">Reference proteome</keyword>
<evidence type="ECO:0000256" key="4">
    <source>
        <dbReference type="ARBA" id="ARBA00016244"/>
    </source>
</evidence>
<keyword evidence="12" id="KW-0282">Flagellum</keyword>
<dbReference type="SUPFAM" id="SSF64518">
    <property type="entry name" value="Phase 1 flagellin"/>
    <property type="match status" value="1"/>
</dbReference>
<dbReference type="PANTHER" id="PTHR30033:SF1">
    <property type="entry name" value="FLAGELLAR HOOK-ASSOCIATED PROTEIN 1"/>
    <property type="match status" value="1"/>
</dbReference>
<proteinExistence type="inferred from homology"/>
<evidence type="ECO:0000313" key="13">
    <source>
        <dbReference type="Proteomes" id="UP001597044"/>
    </source>
</evidence>
<evidence type="ECO:0000256" key="3">
    <source>
        <dbReference type="ARBA" id="ARBA00009677"/>
    </source>
</evidence>
<evidence type="ECO:0000259" key="11">
    <source>
        <dbReference type="Pfam" id="PF22638"/>
    </source>
</evidence>
<dbReference type="InterPro" id="IPR010930">
    <property type="entry name" value="Flg_bb/hook_C_dom"/>
</dbReference>
<name>A0ABW3HHK1_9GAMM</name>
<comment type="caution">
    <text evidence="12">The sequence shown here is derived from an EMBL/GenBank/DDBJ whole genome shotgun (WGS) entry which is preliminary data.</text>
</comment>
<feature type="domain" description="Flagellar hook-associated protein 1 D2-like" evidence="10">
    <location>
        <begin position="333"/>
        <end position="410"/>
    </location>
</feature>
<dbReference type="RefSeq" id="WP_379069230.1">
    <property type="nucleotide sequence ID" value="NZ_JBHTIT010000001.1"/>
</dbReference>
<dbReference type="Pfam" id="PF21158">
    <property type="entry name" value="flgK_1st_1"/>
    <property type="match status" value="1"/>
</dbReference>
<evidence type="ECO:0000256" key="2">
    <source>
        <dbReference type="ARBA" id="ARBA00004613"/>
    </source>
</evidence>
<evidence type="ECO:0000259" key="8">
    <source>
        <dbReference type="Pfam" id="PF00460"/>
    </source>
</evidence>
<feature type="domain" description="Flagellar basal-body/hook protein C-terminal" evidence="9">
    <location>
        <begin position="502"/>
        <end position="541"/>
    </location>
</feature>
<evidence type="ECO:0000256" key="7">
    <source>
        <dbReference type="RuleBase" id="RU362065"/>
    </source>
</evidence>
<comment type="subcellular location">
    <subcellularLocation>
        <location evidence="1 7">Bacterial flagellum</location>
    </subcellularLocation>
    <subcellularLocation>
        <location evidence="2 7">Secreted</location>
    </subcellularLocation>
</comment>